<dbReference type="PANTHER" id="PTHR43080">
    <property type="entry name" value="CBS DOMAIN-CONTAINING PROTEIN CBSX3, MITOCHONDRIAL"/>
    <property type="match status" value="1"/>
</dbReference>
<evidence type="ECO:0000259" key="3">
    <source>
        <dbReference type="PROSITE" id="PS51371"/>
    </source>
</evidence>
<dbReference type="Pfam" id="PF00571">
    <property type="entry name" value="CBS"/>
    <property type="match status" value="2"/>
</dbReference>
<dbReference type="CDD" id="cd04623">
    <property type="entry name" value="CBS_pair_bac_euk"/>
    <property type="match status" value="1"/>
</dbReference>
<dbReference type="SUPFAM" id="SSF54631">
    <property type="entry name" value="CBS-domain pair"/>
    <property type="match status" value="1"/>
</dbReference>
<proteinExistence type="predicted"/>
<dbReference type="InterPro" id="IPR046342">
    <property type="entry name" value="CBS_dom_sf"/>
</dbReference>
<accession>A0ABV7JQM9</accession>
<evidence type="ECO:0000313" key="5">
    <source>
        <dbReference type="Proteomes" id="UP001595526"/>
    </source>
</evidence>
<dbReference type="PROSITE" id="PS51371">
    <property type="entry name" value="CBS"/>
    <property type="match status" value="2"/>
</dbReference>
<feature type="domain" description="CBS" evidence="3">
    <location>
        <begin position="76"/>
        <end position="131"/>
    </location>
</feature>
<comment type="caution">
    <text evidence="4">The sequence shown here is derived from an EMBL/GenBank/DDBJ whole genome shotgun (WGS) entry which is preliminary data.</text>
</comment>
<dbReference type="PANTHER" id="PTHR43080:SF2">
    <property type="entry name" value="CBS DOMAIN-CONTAINING PROTEIN"/>
    <property type="match status" value="1"/>
</dbReference>
<feature type="domain" description="CBS" evidence="3">
    <location>
        <begin position="10"/>
        <end position="67"/>
    </location>
</feature>
<keyword evidence="5" id="KW-1185">Reference proteome</keyword>
<evidence type="ECO:0000256" key="1">
    <source>
        <dbReference type="ARBA" id="ARBA00023122"/>
    </source>
</evidence>
<evidence type="ECO:0000256" key="2">
    <source>
        <dbReference type="PROSITE-ProRule" id="PRU00703"/>
    </source>
</evidence>
<dbReference type="InterPro" id="IPR051257">
    <property type="entry name" value="Diverse_CBS-Domain"/>
</dbReference>
<reference evidence="5" key="1">
    <citation type="journal article" date="2019" name="Int. J. Syst. Evol. Microbiol.">
        <title>The Global Catalogue of Microorganisms (GCM) 10K type strain sequencing project: providing services to taxonomists for standard genome sequencing and annotation.</title>
        <authorList>
            <consortium name="The Broad Institute Genomics Platform"/>
            <consortium name="The Broad Institute Genome Sequencing Center for Infectious Disease"/>
            <person name="Wu L."/>
            <person name="Ma J."/>
        </authorList>
    </citation>
    <scope>NUCLEOTIDE SEQUENCE [LARGE SCALE GENOMIC DNA]</scope>
    <source>
        <strain evidence="5">KCTC 52416</strain>
    </source>
</reference>
<organism evidence="4 5">
    <name type="scientific">Parapedobacter deserti</name>
    <dbReference type="NCBI Taxonomy" id="1912957"/>
    <lineage>
        <taxon>Bacteria</taxon>
        <taxon>Pseudomonadati</taxon>
        <taxon>Bacteroidota</taxon>
        <taxon>Sphingobacteriia</taxon>
        <taxon>Sphingobacteriales</taxon>
        <taxon>Sphingobacteriaceae</taxon>
        <taxon>Parapedobacter</taxon>
    </lineage>
</organism>
<dbReference type="Gene3D" id="3.10.580.10">
    <property type="entry name" value="CBS-domain"/>
    <property type="match status" value="1"/>
</dbReference>
<dbReference type="InterPro" id="IPR044725">
    <property type="entry name" value="CBSX3_CBS_dom"/>
</dbReference>
<gene>
    <name evidence="4" type="ORF">ACFOET_17480</name>
</gene>
<keyword evidence="1 2" id="KW-0129">CBS domain</keyword>
<sequence length="142" mass="16335">MKTVKHILNNKPAVVYSITADVSVLEALKIMMEKNISALLVIENESLRGIFTERDYARKIILQGRSSKDTPMHEVMTRNPHTITPQESIDHCMQLMTDNHFRHLPVMENDRVVGMLSIGDLVKFIIEDQQRTISELENYINS</sequence>
<dbReference type="InterPro" id="IPR000644">
    <property type="entry name" value="CBS_dom"/>
</dbReference>
<dbReference type="Proteomes" id="UP001595526">
    <property type="component" value="Unassembled WGS sequence"/>
</dbReference>
<dbReference type="RefSeq" id="WP_379024997.1">
    <property type="nucleotide sequence ID" value="NZ_JBHRTA010000038.1"/>
</dbReference>
<dbReference type="EMBL" id="JBHRTA010000038">
    <property type="protein sequence ID" value="MFC3199417.1"/>
    <property type="molecule type" value="Genomic_DNA"/>
</dbReference>
<protein>
    <submittedName>
        <fullName evidence="4">CBS domain-containing protein</fullName>
    </submittedName>
</protein>
<dbReference type="SMART" id="SM00116">
    <property type="entry name" value="CBS"/>
    <property type="match status" value="2"/>
</dbReference>
<name>A0ABV7JQM9_9SPHI</name>
<evidence type="ECO:0000313" key="4">
    <source>
        <dbReference type="EMBL" id="MFC3199417.1"/>
    </source>
</evidence>